<dbReference type="OrthoDB" id="9806920at2759"/>
<feature type="compositionally biased region" description="Basic residues" evidence="1">
    <location>
        <begin position="1430"/>
        <end position="1439"/>
    </location>
</feature>
<sequence length="1829" mass="196166">MAQVSPWSKSSYSTPTSSSSYLRGSTGGGSTSLLSSSASNKDDKPYSSTGSYSRSRYGSSAIEKSSGDTGDGGSTTGTSRDGGTTSSTTSGYRSTLSSSTPSKSTATSRTSYRSPYSSSTLGSSSSTSGVGGGGAKDRSASRDRLGYLSSVSSPRGRATSPDPDDSTSKNASSLSSSYSSRPSTLRPISIPRTTSLRSRYKDEPDYNSPSSPSTAPAGLLRSPRADITPFKWTGRYSSSSSSGLRSPVGEVSPTVFGVSPQVKSEEGKAANVEPSASDKEQEKKEGDEKGDKKEENESGKPETISVVTRGTSPNPPTTYVRIRRYELAWQIQKEVPRPPKRESVDAEVQTDKVEEENTHSSRYSRLSSPSSRLSTSPWYMDRYSSGSSSYVPRTYSRYGSTPSPSVSKRPSPVRSSSGSLANSTNDSGAPDDDKDASSSSKESSTSAPKSEGTRSRDTKTATLDKTTSKEDLKIESTKTDSKSSEEPKTPSSKKSSQKTSEEPKTESKPSDSTKSKLTESSKLTEDFKTPSLKKASQKNREETKTDNKSSELSKAMSSEESKTMPPLKSISKSSENVNSSKSESASSDDPKIPAWKAALKQSLEAKVSSQNSSQKTSEDSKASLSKPETKTIEEIKTPSKNSTKSSEDSKPASEASKSSITKSEPKSSEASKSSITKSEPNSSEEPKAPPGKSVTKANDESKSDSKANKVQPSKSETRSSEDTQVSSLSTTPKTPPWKAALKNAEDSKKTKSSSSASEASNSISSKVSEEKATENITSALKETLRSEESIYPMTTEKEKETTSAPSFTNKARPSSACSSASSSPSRGRERSPSAGRGASRPPSVPTSAPSSRAGSSERTDPTSSSSRTSAGVKSLSSYSSNQDLSASQKRLSSPRPPPSPRPIQRSNSAANLQGVANKDFRKSTLNMGGEPVKSEPIETHKRTVKKKTTRSRTLGGSELSLPREPVSRSQLMLPLKPPPVGGKLVMPIALVQSDDEETSASSVDEDEDEEEVEENKFVGGGAAAKPPIPKKESPLEDAKSKPRVRRRGETGSWREAYKVEGDGGKKKGGSQSEASGEDSSGADRNRLKINKIRRQPSGELPWWMEGSKEAPPEGVLIRVDSSKDLATENSAEDLNKDYDSGGEKRTLKLFRITREPSGELAWWLDESQSVPEGIVVKAPSTHNVPEIFSTEIANKSASESSSDKKKPFKLKRDPSGDIPWWVDGSKEAPPEGVIIRVDSSKDLATEKSAEDSSKDSDYGSGRKTLKLFKIARNPSGELPWWLDSNQAVPEGVIVKAPSSVNIAEMTSADASKNSSESSRSKKKPFKLMRDPSGEEIAWWMDGSGEVPEGVIRMESSSSLASKGSSEGSKKKSGSNSASEKGKPIKPFKNPSGERAWWMEGSNEPLPDGIILIETTPSVSSSSKSSEDKKREKRKIMKIGRKPTGELALWMDGSNESVPEGVIRIEDSHSIASKHDSSEEGSKSSGIRTGKLIPIWRQPSGERAWWMEGSDSAVPEGVERVESSHSVAGSQGEMSKLSRTDSQEEGSGKSAGTRRRVWRVESGERAWWMEGNDASVPDGVQRIESTHSLGSVGAEVAKKAVAAKKGSAGASSSSESESESESSSSSEEEEVEDDMPMEGSSDEEEGEGEKKKREKEAVNGGIPRAELGVRTSPDGVEEVVGPESIGRTTAGGVDIDKEEEEEEEDEKEVMRRQKERARRNLRYFIGRHTNIDDLLGGEVAAPGESVAAMVAAVEASQRSDGRGVKIEKYDGVGELLLFVLKCPEIWVPEEVFGEALIPEGKCAESKKGIERDRVVIQVFRNKRSSVWEVE</sequence>
<feature type="region of interest" description="Disordered" evidence="1">
    <location>
        <begin position="331"/>
        <end position="1109"/>
    </location>
</feature>
<feature type="compositionally biased region" description="Low complexity" evidence="1">
    <location>
        <begin position="832"/>
        <end position="841"/>
    </location>
</feature>
<feature type="compositionally biased region" description="Basic and acidic residues" evidence="1">
    <location>
        <begin position="135"/>
        <end position="145"/>
    </location>
</feature>
<reference evidence="2" key="2">
    <citation type="submission" date="2017-10" db="EMBL/GenBank/DDBJ databases">
        <title>Ladona fulva Genome sequencing and assembly.</title>
        <authorList>
            <person name="Murali S."/>
            <person name="Richards S."/>
            <person name="Bandaranaike D."/>
            <person name="Bellair M."/>
            <person name="Blankenburg K."/>
            <person name="Chao H."/>
            <person name="Dinh H."/>
            <person name="Doddapaneni H."/>
            <person name="Dugan-Rocha S."/>
            <person name="Elkadiri S."/>
            <person name="Gnanaolivu R."/>
            <person name="Hernandez B."/>
            <person name="Skinner E."/>
            <person name="Javaid M."/>
            <person name="Lee S."/>
            <person name="Li M."/>
            <person name="Ming W."/>
            <person name="Munidasa M."/>
            <person name="Muniz J."/>
            <person name="Nguyen L."/>
            <person name="Hughes D."/>
            <person name="Osuji N."/>
            <person name="Pu L.-L."/>
            <person name="Puazo M."/>
            <person name="Qu C."/>
            <person name="Quiroz J."/>
            <person name="Raj R."/>
            <person name="Weissenberger G."/>
            <person name="Xin Y."/>
            <person name="Zou X."/>
            <person name="Han Y."/>
            <person name="Worley K."/>
            <person name="Muzny D."/>
            <person name="Gibbs R."/>
        </authorList>
    </citation>
    <scope>NUCLEOTIDE SEQUENCE</scope>
    <source>
        <strain evidence="2">Sampled in the wild</strain>
    </source>
</reference>
<feature type="compositionally biased region" description="Basic and acidic residues" evidence="1">
    <location>
        <begin position="1465"/>
        <end position="1481"/>
    </location>
</feature>
<feature type="compositionally biased region" description="Basic and acidic residues" evidence="1">
    <location>
        <begin position="1647"/>
        <end position="1656"/>
    </location>
</feature>
<dbReference type="InterPro" id="IPR039191">
    <property type="entry name" value="Nopp140-like"/>
</dbReference>
<feature type="region of interest" description="Disordered" evidence="1">
    <location>
        <begin position="1"/>
        <end position="319"/>
    </location>
</feature>
<feature type="compositionally biased region" description="Low complexity" evidence="1">
    <location>
        <begin position="1598"/>
        <end position="1614"/>
    </location>
</feature>
<feature type="region of interest" description="Disordered" evidence="1">
    <location>
        <begin position="1349"/>
        <end position="1439"/>
    </location>
</feature>
<feature type="compositionally biased region" description="Low complexity" evidence="1">
    <location>
        <begin position="1354"/>
        <end position="1366"/>
    </location>
</feature>
<feature type="compositionally biased region" description="Acidic residues" evidence="1">
    <location>
        <begin position="993"/>
        <end position="1013"/>
    </location>
</feature>
<feature type="compositionally biased region" description="Low complexity" evidence="1">
    <location>
        <begin position="1"/>
        <end position="24"/>
    </location>
</feature>
<feature type="compositionally biased region" description="Low complexity" evidence="1">
    <location>
        <begin position="489"/>
        <end position="498"/>
    </location>
</feature>
<feature type="compositionally biased region" description="Low complexity" evidence="1">
    <location>
        <begin position="437"/>
        <end position="450"/>
    </location>
</feature>
<keyword evidence="3" id="KW-1185">Reference proteome</keyword>
<feature type="compositionally biased region" description="Acidic residues" evidence="1">
    <location>
        <begin position="1615"/>
        <end position="1646"/>
    </location>
</feature>
<name>A0A8K0KGV7_LADFU</name>
<feature type="compositionally biased region" description="Basic and acidic residues" evidence="1">
    <location>
        <begin position="616"/>
        <end position="637"/>
    </location>
</feature>
<reference evidence="2" key="1">
    <citation type="submission" date="2013-04" db="EMBL/GenBank/DDBJ databases">
        <authorList>
            <person name="Qu J."/>
            <person name="Murali S.C."/>
            <person name="Bandaranaike D."/>
            <person name="Bellair M."/>
            <person name="Blankenburg K."/>
            <person name="Chao H."/>
            <person name="Dinh H."/>
            <person name="Doddapaneni H."/>
            <person name="Downs B."/>
            <person name="Dugan-Rocha S."/>
            <person name="Elkadiri S."/>
            <person name="Gnanaolivu R.D."/>
            <person name="Hernandez B."/>
            <person name="Javaid M."/>
            <person name="Jayaseelan J.C."/>
            <person name="Lee S."/>
            <person name="Li M."/>
            <person name="Ming W."/>
            <person name="Munidasa M."/>
            <person name="Muniz J."/>
            <person name="Nguyen L."/>
            <person name="Ongeri F."/>
            <person name="Osuji N."/>
            <person name="Pu L.-L."/>
            <person name="Puazo M."/>
            <person name="Qu C."/>
            <person name="Quiroz J."/>
            <person name="Raj R."/>
            <person name="Weissenberger G."/>
            <person name="Xin Y."/>
            <person name="Zou X."/>
            <person name="Han Y."/>
            <person name="Richards S."/>
            <person name="Worley K."/>
            <person name="Muzny D."/>
            <person name="Gibbs R."/>
        </authorList>
    </citation>
    <scope>NUCLEOTIDE SEQUENCE</scope>
    <source>
        <strain evidence="2">Sampled in the wild</strain>
    </source>
</reference>
<feature type="region of interest" description="Disordered" evidence="1">
    <location>
        <begin position="1191"/>
        <end position="1260"/>
    </location>
</feature>
<feature type="region of interest" description="Disordered" evidence="1">
    <location>
        <begin position="1506"/>
        <end position="1581"/>
    </location>
</feature>
<accession>A0A8K0KGV7</accession>
<organism evidence="2 3">
    <name type="scientific">Ladona fulva</name>
    <name type="common">Scarce chaser dragonfly</name>
    <name type="synonym">Libellula fulva</name>
    <dbReference type="NCBI Taxonomy" id="123851"/>
    <lineage>
        <taxon>Eukaryota</taxon>
        <taxon>Metazoa</taxon>
        <taxon>Ecdysozoa</taxon>
        <taxon>Arthropoda</taxon>
        <taxon>Hexapoda</taxon>
        <taxon>Insecta</taxon>
        <taxon>Pterygota</taxon>
        <taxon>Palaeoptera</taxon>
        <taxon>Odonata</taxon>
        <taxon>Epiprocta</taxon>
        <taxon>Anisoptera</taxon>
        <taxon>Libelluloidea</taxon>
        <taxon>Libellulidae</taxon>
        <taxon>Ladona</taxon>
    </lineage>
</organism>
<feature type="region of interest" description="Disordered" evidence="1">
    <location>
        <begin position="1598"/>
        <end position="1710"/>
    </location>
</feature>
<feature type="compositionally biased region" description="Basic and acidic residues" evidence="1">
    <location>
        <begin position="1029"/>
        <end position="1040"/>
    </location>
</feature>
<feature type="compositionally biased region" description="Basic and acidic residues" evidence="1">
    <location>
        <begin position="538"/>
        <end position="562"/>
    </location>
</feature>
<dbReference type="PANTHER" id="PTHR23216:SF1">
    <property type="entry name" value="NUCLEOLAR AND COILED-BODY PHOSPHOPROTEIN 1"/>
    <property type="match status" value="1"/>
</dbReference>
<feature type="compositionally biased region" description="Basic and acidic residues" evidence="1">
    <location>
        <begin position="276"/>
        <end position="300"/>
    </location>
</feature>
<feature type="compositionally biased region" description="Polar residues" evidence="1">
    <location>
        <begin position="845"/>
        <end position="854"/>
    </location>
</feature>
<feature type="compositionally biased region" description="Basic and acidic residues" evidence="1">
    <location>
        <begin position="499"/>
        <end position="528"/>
    </location>
</feature>
<feature type="compositionally biased region" description="Basic and acidic residues" evidence="1">
    <location>
        <begin position="334"/>
        <end position="359"/>
    </location>
</feature>
<comment type="caution">
    <text evidence="2">The sequence shown here is derived from an EMBL/GenBank/DDBJ whole genome shotgun (WGS) entry which is preliminary data.</text>
</comment>
<feature type="compositionally biased region" description="Basic and acidic residues" evidence="1">
    <location>
        <begin position="1238"/>
        <end position="1257"/>
    </location>
</feature>
<dbReference type="GO" id="GO:0005730">
    <property type="term" value="C:nucleolus"/>
    <property type="evidence" value="ECO:0007669"/>
    <property type="project" value="InterPro"/>
</dbReference>
<feature type="compositionally biased region" description="Low complexity" evidence="1">
    <location>
        <begin position="670"/>
        <end position="679"/>
    </location>
</feature>
<feature type="compositionally biased region" description="Basic and acidic residues" evidence="1">
    <location>
        <begin position="1201"/>
        <end position="1215"/>
    </location>
</feature>
<feature type="compositionally biased region" description="Low complexity" evidence="1">
    <location>
        <begin position="568"/>
        <end position="587"/>
    </location>
</feature>
<feature type="compositionally biased region" description="Polar residues" evidence="1">
    <location>
        <begin position="1523"/>
        <end position="1532"/>
    </location>
</feature>
<dbReference type="Proteomes" id="UP000792457">
    <property type="component" value="Unassembled WGS sequence"/>
</dbReference>
<feature type="compositionally biased region" description="Low complexity" evidence="1">
    <location>
        <begin position="752"/>
        <end position="766"/>
    </location>
</feature>
<dbReference type="PANTHER" id="PTHR23216">
    <property type="entry name" value="NUCLEOLAR AND COILED-BODY PHOSPHOPROTEIN 1"/>
    <property type="match status" value="1"/>
</dbReference>
<feature type="compositionally biased region" description="Basic and acidic residues" evidence="1">
    <location>
        <begin position="466"/>
        <end position="488"/>
    </location>
</feature>
<feature type="compositionally biased region" description="Acidic residues" evidence="1">
    <location>
        <begin position="1695"/>
        <end position="1706"/>
    </location>
</feature>
<feature type="region of interest" description="Disordered" evidence="1">
    <location>
        <begin position="1305"/>
        <end position="1328"/>
    </location>
</feature>
<evidence type="ECO:0000313" key="2">
    <source>
        <dbReference type="EMBL" id="KAG8232078.1"/>
    </source>
</evidence>
<feature type="compositionally biased region" description="Low complexity" evidence="1">
    <location>
        <begin position="360"/>
        <end position="377"/>
    </location>
</feature>
<feature type="compositionally biased region" description="Basic and acidic residues" evidence="1">
    <location>
        <begin position="697"/>
        <end position="707"/>
    </location>
</feature>
<feature type="compositionally biased region" description="Basic and acidic residues" evidence="1">
    <location>
        <begin position="932"/>
        <end position="941"/>
    </location>
</feature>
<feature type="compositionally biased region" description="Low complexity" evidence="1">
    <location>
        <begin position="46"/>
        <end position="60"/>
    </location>
</feature>
<feature type="compositionally biased region" description="Low complexity" evidence="1">
    <location>
        <begin position="400"/>
        <end position="419"/>
    </location>
</feature>
<gene>
    <name evidence="2" type="ORF">J437_LFUL011625</name>
</gene>
<feature type="compositionally biased region" description="Low complexity" evidence="1">
    <location>
        <begin position="76"/>
        <end position="128"/>
    </location>
</feature>
<feature type="compositionally biased region" description="Low complexity" evidence="1">
    <location>
        <begin position="811"/>
        <end position="825"/>
    </location>
</feature>
<dbReference type="EMBL" id="KZ308591">
    <property type="protein sequence ID" value="KAG8232078.1"/>
    <property type="molecule type" value="Genomic_DNA"/>
</dbReference>
<feature type="compositionally biased region" description="Low complexity" evidence="1">
    <location>
        <begin position="861"/>
        <end position="893"/>
    </location>
</feature>
<feature type="region of interest" description="Disordered" evidence="1">
    <location>
        <begin position="1465"/>
        <end position="1493"/>
    </location>
</feature>
<feature type="compositionally biased region" description="Polar residues" evidence="1">
    <location>
        <begin position="722"/>
        <end position="732"/>
    </location>
</feature>
<proteinExistence type="predicted"/>
<feature type="compositionally biased region" description="Low complexity" evidence="1">
    <location>
        <begin position="168"/>
        <end position="183"/>
    </location>
</feature>
<feature type="compositionally biased region" description="Basic and acidic residues" evidence="1">
    <location>
        <begin position="1055"/>
        <end position="1065"/>
    </location>
</feature>
<evidence type="ECO:0000313" key="3">
    <source>
        <dbReference type="Proteomes" id="UP000792457"/>
    </source>
</evidence>
<evidence type="ECO:0000256" key="1">
    <source>
        <dbReference type="SAM" id="MobiDB-lite"/>
    </source>
</evidence>
<protein>
    <submittedName>
        <fullName evidence="2">Uncharacterized protein</fullName>
    </submittedName>
</protein>